<dbReference type="InterPro" id="IPR034035">
    <property type="entry name" value="Astacin-like_dom"/>
</dbReference>
<keyword evidence="1 2" id="KW-0645">Protease</keyword>
<feature type="binding site" evidence="1">
    <location>
        <position position="179"/>
    </location>
    <ligand>
        <name>Zn(2+)</name>
        <dbReference type="ChEBI" id="CHEBI:29105"/>
        <note>catalytic</note>
    </ligand>
</feature>
<feature type="active site" evidence="1">
    <location>
        <position position="180"/>
    </location>
</feature>
<dbReference type="EC" id="3.4.24.-" evidence="2"/>
<dbReference type="InterPro" id="IPR001506">
    <property type="entry name" value="Peptidase_M12A"/>
</dbReference>
<protein>
    <recommendedName>
        <fullName evidence="2">Metalloendopeptidase</fullName>
        <ecNumber evidence="2">3.4.24.-</ecNumber>
    </recommendedName>
</protein>
<gene>
    <name evidence="4" type="ORF">C7M84_025420</name>
</gene>
<sequence>MTYDRSKVVGRSVVPRQQKEAQEMTSLRAVLLVAAVAYGAEAASLCSGVGGCKSRQDAVDPLTKDDLGELRGENLEVAPPLEEREKLRSSSAIHPWPGAQVPYAVWGAQATKDMVETALSFLEDHTCVNFTKRDGEARYLLIKEGDGGCWTSSLGYPSSDKKVTINLGPGCVHGSQIRHEVMHALGFPHEHTRPDRADYVSIKWANIKESAKSQYYMDERYPTMEVPYDLHSIMHYGKFDFAVDKSQPTMVPDPWVDGGLGGHSLSWRDKRKVNVFYQCPDV</sequence>
<dbReference type="CDD" id="cd04280">
    <property type="entry name" value="ZnMc_astacin_like"/>
    <property type="match status" value="1"/>
</dbReference>
<name>A0A423TYA0_PENVA</name>
<dbReference type="SMART" id="SM00235">
    <property type="entry name" value="ZnMc"/>
    <property type="match status" value="1"/>
</dbReference>
<reference evidence="4 5" key="2">
    <citation type="submission" date="2019-01" db="EMBL/GenBank/DDBJ databases">
        <title>The decoding of complex shrimp genome reveals the adaptation for benthos swimmer, frequently molting mechanism and breeding impact on genome.</title>
        <authorList>
            <person name="Sun Y."/>
            <person name="Gao Y."/>
            <person name="Yu Y."/>
        </authorList>
    </citation>
    <scope>NUCLEOTIDE SEQUENCE [LARGE SCALE GENOMIC DNA]</scope>
    <source>
        <tissue evidence="4">Muscle</tissue>
    </source>
</reference>
<comment type="caution">
    <text evidence="4">The sequence shown here is derived from an EMBL/GenBank/DDBJ whole genome shotgun (WGS) entry which is preliminary data.</text>
</comment>
<feature type="binding site" evidence="1">
    <location>
        <position position="189"/>
    </location>
    <ligand>
        <name>Zn(2+)</name>
        <dbReference type="ChEBI" id="CHEBI:29105"/>
        <note>catalytic</note>
    </ligand>
</feature>
<accession>A0A423TYA0</accession>
<dbReference type="InterPro" id="IPR006026">
    <property type="entry name" value="Peptidase_Metallo"/>
</dbReference>
<feature type="binding site" evidence="1">
    <location>
        <position position="183"/>
    </location>
    <ligand>
        <name>Zn(2+)</name>
        <dbReference type="ChEBI" id="CHEBI:29105"/>
        <note>catalytic</note>
    </ligand>
</feature>
<dbReference type="GO" id="GO:0006508">
    <property type="term" value="P:proteolysis"/>
    <property type="evidence" value="ECO:0007669"/>
    <property type="project" value="UniProtKB-KW"/>
</dbReference>
<keyword evidence="1" id="KW-1015">Disulfide bond</keyword>
<comment type="cofactor">
    <cofactor evidence="1 2">
        <name>Zn(2+)</name>
        <dbReference type="ChEBI" id="CHEBI:29105"/>
    </cofactor>
    <text evidence="1 2">Binds 1 zinc ion per subunit.</text>
</comment>
<dbReference type="AlphaFoldDB" id="A0A423TYA0"/>
<keyword evidence="1 2" id="KW-0482">Metalloprotease</keyword>
<evidence type="ECO:0000313" key="5">
    <source>
        <dbReference type="Proteomes" id="UP000283509"/>
    </source>
</evidence>
<dbReference type="Pfam" id="PF01400">
    <property type="entry name" value="Astacin"/>
    <property type="match status" value="1"/>
</dbReference>
<evidence type="ECO:0000256" key="1">
    <source>
        <dbReference type="PROSITE-ProRule" id="PRU01211"/>
    </source>
</evidence>
<keyword evidence="1 2" id="KW-0378">Hydrolase</keyword>
<dbReference type="PRINTS" id="PR00480">
    <property type="entry name" value="ASTACIN"/>
</dbReference>
<dbReference type="PANTHER" id="PTHR10127:SF850">
    <property type="entry name" value="METALLOENDOPEPTIDASE"/>
    <property type="match status" value="1"/>
</dbReference>
<evidence type="ECO:0000256" key="2">
    <source>
        <dbReference type="RuleBase" id="RU361183"/>
    </source>
</evidence>
<evidence type="ECO:0000259" key="3">
    <source>
        <dbReference type="PROSITE" id="PS51864"/>
    </source>
</evidence>
<dbReference type="EMBL" id="QCYY01000976">
    <property type="protein sequence ID" value="ROT81418.1"/>
    <property type="molecule type" value="Genomic_DNA"/>
</dbReference>
<dbReference type="Proteomes" id="UP000283509">
    <property type="component" value="Unassembled WGS sequence"/>
</dbReference>
<keyword evidence="5" id="KW-1185">Reference proteome</keyword>
<proteinExistence type="predicted"/>
<feature type="disulfide bond" evidence="1">
    <location>
        <begin position="149"/>
        <end position="171"/>
    </location>
</feature>
<organism evidence="4 5">
    <name type="scientific">Penaeus vannamei</name>
    <name type="common">Whiteleg shrimp</name>
    <name type="synonym">Litopenaeus vannamei</name>
    <dbReference type="NCBI Taxonomy" id="6689"/>
    <lineage>
        <taxon>Eukaryota</taxon>
        <taxon>Metazoa</taxon>
        <taxon>Ecdysozoa</taxon>
        <taxon>Arthropoda</taxon>
        <taxon>Crustacea</taxon>
        <taxon>Multicrustacea</taxon>
        <taxon>Malacostraca</taxon>
        <taxon>Eumalacostraca</taxon>
        <taxon>Eucarida</taxon>
        <taxon>Decapoda</taxon>
        <taxon>Dendrobranchiata</taxon>
        <taxon>Penaeoidea</taxon>
        <taxon>Penaeidae</taxon>
        <taxon>Penaeus</taxon>
    </lineage>
</organism>
<dbReference type="OrthoDB" id="6347866at2759"/>
<dbReference type="PROSITE" id="PS51864">
    <property type="entry name" value="ASTACIN"/>
    <property type="match status" value="1"/>
</dbReference>
<dbReference type="Gene3D" id="3.40.390.10">
    <property type="entry name" value="Collagenase (Catalytic Domain)"/>
    <property type="match status" value="1"/>
</dbReference>
<dbReference type="GO" id="GO:0008270">
    <property type="term" value="F:zinc ion binding"/>
    <property type="evidence" value="ECO:0007669"/>
    <property type="project" value="UniProtKB-UniRule"/>
</dbReference>
<dbReference type="InterPro" id="IPR024079">
    <property type="entry name" value="MetalloPept_cat_dom_sf"/>
</dbReference>
<dbReference type="STRING" id="6689.A0A423TYA0"/>
<dbReference type="GO" id="GO:0004222">
    <property type="term" value="F:metalloendopeptidase activity"/>
    <property type="evidence" value="ECO:0007669"/>
    <property type="project" value="UniProtKB-UniRule"/>
</dbReference>
<keyword evidence="1 2" id="KW-0862">Zinc</keyword>
<reference evidence="4 5" key="1">
    <citation type="submission" date="2018-04" db="EMBL/GenBank/DDBJ databases">
        <authorList>
            <person name="Zhang X."/>
            <person name="Yuan J."/>
            <person name="Li F."/>
            <person name="Xiang J."/>
        </authorList>
    </citation>
    <scope>NUCLEOTIDE SEQUENCE [LARGE SCALE GENOMIC DNA]</scope>
    <source>
        <tissue evidence="4">Muscle</tissue>
    </source>
</reference>
<dbReference type="SUPFAM" id="SSF55486">
    <property type="entry name" value="Metalloproteases ('zincins'), catalytic domain"/>
    <property type="match status" value="1"/>
</dbReference>
<evidence type="ECO:0000313" key="4">
    <source>
        <dbReference type="EMBL" id="ROT81418.1"/>
    </source>
</evidence>
<comment type="caution">
    <text evidence="1">Lacks conserved residue(s) required for the propagation of feature annotation.</text>
</comment>
<keyword evidence="1 2" id="KW-0479">Metal-binding</keyword>
<feature type="domain" description="Peptidase M12A" evidence="3">
    <location>
        <begin position="85"/>
        <end position="280"/>
    </location>
</feature>
<dbReference type="PANTHER" id="PTHR10127">
    <property type="entry name" value="DISCOIDIN, CUB, EGF, LAMININ , AND ZINC METALLOPROTEASE DOMAIN CONTAINING"/>
    <property type="match status" value="1"/>
</dbReference>